<evidence type="ECO:0000259" key="2">
    <source>
        <dbReference type="Pfam" id="PF24883"/>
    </source>
</evidence>
<dbReference type="AlphaFoldDB" id="A0A2J6PI79"/>
<gene>
    <name evidence="4" type="ORF">NA56DRAFT_755501</name>
</gene>
<dbReference type="Pfam" id="PF24883">
    <property type="entry name" value="NPHP3_N"/>
    <property type="match status" value="1"/>
</dbReference>
<organism evidence="4 5">
    <name type="scientific">Hyaloscypha hepaticicola</name>
    <dbReference type="NCBI Taxonomy" id="2082293"/>
    <lineage>
        <taxon>Eukaryota</taxon>
        <taxon>Fungi</taxon>
        <taxon>Dikarya</taxon>
        <taxon>Ascomycota</taxon>
        <taxon>Pezizomycotina</taxon>
        <taxon>Leotiomycetes</taxon>
        <taxon>Helotiales</taxon>
        <taxon>Hyaloscyphaceae</taxon>
        <taxon>Hyaloscypha</taxon>
    </lineage>
</organism>
<evidence type="ECO:0000313" key="5">
    <source>
        <dbReference type="Proteomes" id="UP000235672"/>
    </source>
</evidence>
<dbReference type="Proteomes" id="UP000235672">
    <property type="component" value="Unassembled WGS sequence"/>
</dbReference>
<dbReference type="OrthoDB" id="3554992at2759"/>
<evidence type="ECO:0000313" key="4">
    <source>
        <dbReference type="EMBL" id="PMD13730.1"/>
    </source>
</evidence>
<dbReference type="STRING" id="1745343.A0A2J6PI79"/>
<proteinExistence type="predicted"/>
<dbReference type="PANTHER" id="PTHR10039">
    <property type="entry name" value="AMELOGENIN"/>
    <property type="match status" value="1"/>
</dbReference>
<feature type="domain" description="Nephrocystin 3-like N-terminal" evidence="2">
    <location>
        <begin position="312"/>
        <end position="486"/>
    </location>
</feature>
<dbReference type="InterPro" id="IPR056693">
    <property type="entry name" value="DUF7791"/>
</dbReference>
<dbReference type="Pfam" id="PF25053">
    <property type="entry name" value="DUF7791"/>
    <property type="match status" value="1"/>
</dbReference>
<reference evidence="4 5" key="1">
    <citation type="submission" date="2016-05" db="EMBL/GenBank/DDBJ databases">
        <title>A degradative enzymes factory behind the ericoid mycorrhizal symbiosis.</title>
        <authorList>
            <consortium name="DOE Joint Genome Institute"/>
            <person name="Martino E."/>
            <person name="Morin E."/>
            <person name="Grelet G."/>
            <person name="Kuo A."/>
            <person name="Kohler A."/>
            <person name="Daghino S."/>
            <person name="Barry K."/>
            <person name="Choi C."/>
            <person name="Cichocki N."/>
            <person name="Clum A."/>
            <person name="Copeland A."/>
            <person name="Hainaut M."/>
            <person name="Haridas S."/>
            <person name="Labutti K."/>
            <person name="Lindquist E."/>
            <person name="Lipzen A."/>
            <person name="Khouja H.-R."/>
            <person name="Murat C."/>
            <person name="Ohm R."/>
            <person name="Olson A."/>
            <person name="Spatafora J."/>
            <person name="Veneault-Fourrey C."/>
            <person name="Henrissat B."/>
            <person name="Grigoriev I."/>
            <person name="Martin F."/>
            <person name="Perotto S."/>
        </authorList>
    </citation>
    <scope>NUCLEOTIDE SEQUENCE [LARGE SCALE GENOMIC DNA]</scope>
    <source>
        <strain evidence="4 5">UAMH 7357</strain>
    </source>
</reference>
<dbReference type="PANTHER" id="PTHR10039:SF5">
    <property type="entry name" value="NACHT DOMAIN-CONTAINING PROTEIN"/>
    <property type="match status" value="1"/>
</dbReference>
<dbReference type="EMBL" id="KZ613528">
    <property type="protein sequence ID" value="PMD13730.1"/>
    <property type="molecule type" value="Genomic_DNA"/>
</dbReference>
<feature type="domain" description="DUF7791" evidence="3">
    <location>
        <begin position="597"/>
        <end position="739"/>
    </location>
</feature>
<protein>
    <submittedName>
        <fullName evidence="4">Uncharacterized protein</fullName>
    </submittedName>
</protein>
<evidence type="ECO:0000259" key="3">
    <source>
        <dbReference type="Pfam" id="PF25053"/>
    </source>
</evidence>
<dbReference type="InterPro" id="IPR056884">
    <property type="entry name" value="NPHP3-like_N"/>
</dbReference>
<accession>A0A2J6PI79</accession>
<sequence length="971" mass="111083">MDPLSALSLAGNIIQFIDFGSRLLSNARELYKSSVGSLAIHDEIVLITTDLETLIKKLRLSMCESLGSEENEDQWQSLRKICDEAATVAEELLRRLKTLKLNCGSKSRVWGSLQLAVRSLWNEKEITSLSDRLATLKEALKTHLLFSLRASIDLQSLHMSNRFNSLDKQTQDILFAILQFQTDINGQISRQIREEMMGITVTVSQILSRLEDETQAAHDLHLQTRSALLEEICKRDKIRYKTTDEIISGIEMLSVSCCAEDRLRDEVGMAILECLTYDGMTNRFEDVDEAHPDTFEWAFSAPAEDQSWSDLSYWLRGGDGVYWVNGKAGSGKSTFMKHLLDDKLKRLRNFLSDWANGSPFLIVTFFFWCNGTKLQKSQLGFLRALLFQVLNKYRQLIPIVFPQHWSQLYSMQLQGSTLPSRLSWKLADFKQGFGVLSTQSTMALKICLVVDGLDEFEGDDDDYEGLGAFFRDITDSKQIKVLLSSRPWVVFEDLFGNGPNLKLQNLTYRDIEKYVHDKFSLNTAFGNLARREPEAAPALLREIVEKADGVFVWVKLVVRNLLSGLRNRDDLVELSERLRRLPREIKPLYKHLFDLIEPYERWASLAIQILRCNRDICNNSSDDVYEVNEHVKPITISEFLLAMSEDAHISSVESMTRKKFQLKCEETRLRLTARCAGFLEVSNIPGTSFMGPTSLIDYFHRTAKDFLESEDVWAKILSETENTDFSPCVTLMRSSLWYIRVQIAFSEQSAPYFIFGNLEASPQVRSFMAYAIHADPHIPSRRTQTSLIDQLDDLMSKYDKGGQWLYDFSPCIRGRYKLREVSTLLGLDGYVRDKLNMPTRVQFENATNSLLYFLLSDPCIVGRLVYRDPQMLSLLLEFVADQKSAYPEFLDTLKGAQCRLAQLWQRAEDCPEINSEHVDELYIRIGKFLSGEQPPLVGQRSNSKRLAEAIEDTAKTSTKSAKLRRGTKSRV</sequence>
<keyword evidence="5" id="KW-1185">Reference proteome</keyword>
<dbReference type="InterPro" id="IPR027417">
    <property type="entry name" value="P-loop_NTPase"/>
</dbReference>
<name>A0A2J6PI79_9HELO</name>
<keyword evidence="1" id="KW-0677">Repeat</keyword>
<evidence type="ECO:0000256" key="1">
    <source>
        <dbReference type="ARBA" id="ARBA00022737"/>
    </source>
</evidence>
<dbReference type="Gene3D" id="3.40.50.300">
    <property type="entry name" value="P-loop containing nucleotide triphosphate hydrolases"/>
    <property type="match status" value="1"/>
</dbReference>
<dbReference type="SUPFAM" id="SSF52540">
    <property type="entry name" value="P-loop containing nucleoside triphosphate hydrolases"/>
    <property type="match status" value="1"/>
</dbReference>